<dbReference type="RefSeq" id="XP_001015123.2">
    <property type="nucleotide sequence ID" value="XM_001015123.2"/>
</dbReference>
<dbReference type="InterPro" id="IPR008271">
    <property type="entry name" value="Ser/Thr_kinase_AS"/>
</dbReference>
<keyword evidence="4" id="KW-0067">ATP-binding</keyword>
<dbReference type="GO" id="GO:0005776">
    <property type="term" value="C:autophagosome"/>
    <property type="evidence" value="ECO:0007669"/>
    <property type="project" value="TreeGrafter"/>
</dbReference>
<evidence type="ECO:0000313" key="7">
    <source>
        <dbReference type="Proteomes" id="UP000009168"/>
    </source>
</evidence>
<dbReference type="InterPro" id="IPR011009">
    <property type="entry name" value="Kinase-like_dom_sf"/>
</dbReference>
<organism evidence="6 7">
    <name type="scientific">Tetrahymena thermophila (strain SB210)</name>
    <dbReference type="NCBI Taxonomy" id="312017"/>
    <lineage>
        <taxon>Eukaryota</taxon>
        <taxon>Sar</taxon>
        <taxon>Alveolata</taxon>
        <taxon>Ciliophora</taxon>
        <taxon>Intramacronucleata</taxon>
        <taxon>Oligohymenophorea</taxon>
        <taxon>Hymenostomatida</taxon>
        <taxon>Tetrahymenina</taxon>
        <taxon>Tetrahymenidae</taxon>
        <taxon>Tetrahymena</taxon>
    </lineage>
</organism>
<keyword evidence="2" id="KW-0547">Nucleotide-binding</keyword>
<feature type="domain" description="Protein kinase" evidence="5">
    <location>
        <begin position="14"/>
        <end position="234"/>
    </location>
</feature>
<dbReference type="Gene3D" id="1.10.510.10">
    <property type="entry name" value="Transferase(Phosphotransferase) domain 1"/>
    <property type="match status" value="1"/>
</dbReference>
<dbReference type="PROSITE" id="PS50011">
    <property type="entry name" value="PROTEIN_KINASE_DOM"/>
    <property type="match status" value="1"/>
</dbReference>
<dbReference type="GO" id="GO:0016020">
    <property type="term" value="C:membrane"/>
    <property type="evidence" value="ECO:0007669"/>
    <property type="project" value="TreeGrafter"/>
</dbReference>
<keyword evidence="7" id="KW-1185">Reference proteome</keyword>
<evidence type="ECO:0000256" key="4">
    <source>
        <dbReference type="ARBA" id="ARBA00022840"/>
    </source>
</evidence>
<dbReference type="PROSITE" id="PS00108">
    <property type="entry name" value="PROTEIN_KINASE_ST"/>
    <property type="match status" value="1"/>
</dbReference>
<keyword evidence="1" id="KW-0808">Transferase</keyword>
<dbReference type="InParanoid" id="Q23E75"/>
<dbReference type="InterPro" id="IPR045269">
    <property type="entry name" value="Atg1-like"/>
</dbReference>
<dbReference type="GO" id="GO:0010506">
    <property type="term" value="P:regulation of autophagy"/>
    <property type="evidence" value="ECO:0007669"/>
    <property type="project" value="InterPro"/>
</dbReference>
<protein>
    <submittedName>
        <fullName evidence="6">Kinase domain protein</fullName>
    </submittedName>
</protein>
<evidence type="ECO:0000256" key="3">
    <source>
        <dbReference type="ARBA" id="ARBA00022777"/>
    </source>
</evidence>
<dbReference type="PANTHER" id="PTHR24348:SF22">
    <property type="entry name" value="NON-SPECIFIC SERINE_THREONINE PROTEIN KINASE"/>
    <property type="match status" value="1"/>
</dbReference>
<dbReference type="GO" id="GO:0005524">
    <property type="term" value="F:ATP binding"/>
    <property type="evidence" value="ECO:0007669"/>
    <property type="project" value="UniProtKB-KW"/>
</dbReference>
<sequence>MQNRIFVGQKSKYQQNKNTIIQGGQAQIYFAIDSKNYQQVVIKEYFKDSSFQVDYEVLKKIQDKYSENLENLVKIYDQSSEKEKMKFIVIEYCNEGDLYTYHIKKQQEVQTFEQALEVIDIAIQITKGMMILKELNLAHRDLKPENILIHNDGEKIIAKISDYGLTKEVQRDLKSIVGTPNYMAPEILSAYKKGSVYDDKIDVWSFGLILYEMFTCKCQQIGYKMPLKRSQKQT</sequence>
<dbReference type="Pfam" id="PF00069">
    <property type="entry name" value="Pkinase"/>
    <property type="match status" value="1"/>
</dbReference>
<evidence type="ECO:0000256" key="1">
    <source>
        <dbReference type="ARBA" id="ARBA00022679"/>
    </source>
</evidence>
<dbReference type="InterPro" id="IPR000719">
    <property type="entry name" value="Prot_kinase_dom"/>
</dbReference>
<dbReference type="Proteomes" id="UP000009168">
    <property type="component" value="Unassembled WGS sequence"/>
</dbReference>
<evidence type="ECO:0000259" key="5">
    <source>
        <dbReference type="PROSITE" id="PS50011"/>
    </source>
</evidence>
<dbReference type="GO" id="GO:0005829">
    <property type="term" value="C:cytosol"/>
    <property type="evidence" value="ECO:0007669"/>
    <property type="project" value="TreeGrafter"/>
</dbReference>
<dbReference type="STRING" id="312017.Q23E75"/>
<dbReference type="HOGENOM" id="CLU_527362_0_0_1"/>
<dbReference type="GO" id="GO:0000045">
    <property type="term" value="P:autophagosome assembly"/>
    <property type="evidence" value="ECO:0007669"/>
    <property type="project" value="TreeGrafter"/>
</dbReference>
<gene>
    <name evidence="6" type="ORF">TTHERM_00718040</name>
</gene>
<accession>Q23E75</accession>
<evidence type="ECO:0000313" key="6">
    <source>
        <dbReference type="EMBL" id="EAR94878.2"/>
    </source>
</evidence>
<evidence type="ECO:0000256" key="2">
    <source>
        <dbReference type="ARBA" id="ARBA00022741"/>
    </source>
</evidence>
<name>Q23E75_TETTS</name>
<dbReference type="PANTHER" id="PTHR24348">
    <property type="entry name" value="SERINE/THREONINE-PROTEIN KINASE UNC-51-RELATED"/>
    <property type="match status" value="1"/>
</dbReference>
<dbReference type="OrthoDB" id="424326at2759"/>
<dbReference type="eggNOG" id="KOG0032">
    <property type="taxonomic scope" value="Eukaryota"/>
</dbReference>
<dbReference type="GO" id="GO:0004674">
    <property type="term" value="F:protein serine/threonine kinase activity"/>
    <property type="evidence" value="ECO:0007669"/>
    <property type="project" value="InterPro"/>
</dbReference>
<dbReference type="GeneID" id="7844249"/>
<keyword evidence="3 6" id="KW-0418">Kinase</keyword>
<dbReference type="EMBL" id="GG662649">
    <property type="protein sequence ID" value="EAR94878.2"/>
    <property type="molecule type" value="Genomic_DNA"/>
</dbReference>
<proteinExistence type="predicted"/>
<dbReference type="SUPFAM" id="SSF56112">
    <property type="entry name" value="Protein kinase-like (PK-like)"/>
    <property type="match status" value="1"/>
</dbReference>
<dbReference type="KEGG" id="tet:TTHERM_00718040"/>
<dbReference type="GO" id="GO:0000407">
    <property type="term" value="C:phagophore assembly site"/>
    <property type="evidence" value="ECO:0007669"/>
    <property type="project" value="TreeGrafter"/>
</dbReference>
<dbReference type="AlphaFoldDB" id="Q23E75"/>
<reference evidence="7" key="1">
    <citation type="journal article" date="2006" name="PLoS Biol.">
        <title>Macronuclear genome sequence of the ciliate Tetrahymena thermophila, a model eukaryote.</title>
        <authorList>
            <person name="Eisen J.A."/>
            <person name="Coyne R.S."/>
            <person name="Wu M."/>
            <person name="Wu D."/>
            <person name="Thiagarajan M."/>
            <person name="Wortman J.R."/>
            <person name="Badger J.H."/>
            <person name="Ren Q."/>
            <person name="Amedeo P."/>
            <person name="Jones K.M."/>
            <person name="Tallon L.J."/>
            <person name="Delcher A.L."/>
            <person name="Salzberg S.L."/>
            <person name="Silva J.C."/>
            <person name="Haas B.J."/>
            <person name="Majoros W.H."/>
            <person name="Farzad M."/>
            <person name="Carlton J.M."/>
            <person name="Smith R.K. Jr."/>
            <person name="Garg J."/>
            <person name="Pearlman R.E."/>
            <person name="Karrer K.M."/>
            <person name="Sun L."/>
            <person name="Manning G."/>
            <person name="Elde N.C."/>
            <person name="Turkewitz A.P."/>
            <person name="Asai D.J."/>
            <person name="Wilkes D.E."/>
            <person name="Wang Y."/>
            <person name="Cai H."/>
            <person name="Collins K."/>
            <person name="Stewart B.A."/>
            <person name="Lee S.R."/>
            <person name="Wilamowska K."/>
            <person name="Weinberg Z."/>
            <person name="Ruzzo W.L."/>
            <person name="Wloga D."/>
            <person name="Gaertig J."/>
            <person name="Frankel J."/>
            <person name="Tsao C.-C."/>
            <person name="Gorovsky M.A."/>
            <person name="Keeling P.J."/>
            <person name="Waller R.F."/>
            <person name="Patron N.J."/>
            <person name="Cherry J.M."/>
            <person name="Stover N.A."/>
            <person name="Krieger C.J."/>
            <person name="del Toro C."/>
            <person name="Ryder H.F."/>
            <person name="Williamson S.C."/>
            <person name="Barbeau R.A."/>
            <person name="Hamilton E.P."/>
            <person name="Orias E."/>
        </authorList>
    </citation>
    <scope>NUCLEOTIDE SEQUENCE [LARGE SCALE GENOMIC DNA]</scope>
    <source>
        <strain evidence="7">SB210</strain>
    </source>
</reference>
<dbReference type="SMART" id="SM00220">
    <property type="entry name" value="S_TKc"/>
    <property type="match status" value="1"/>
</dbReference>